<accession>A0AB34IKQ4</accession>
<name>A0AB34IKQ4_PRYPA</name>
<dbReference type="Pfam" id="PF04969">
    <property type="entry name" value="CS"/>
    <property type="match status" value="1"/>
</dbReference>
<sequence length="389" mass="42497">MPERPPWTQTNKEVVINLPLADGVRGKDISWKLASTSVSVKVRGEEVLSGTFFLPVKADDSFWEVEDAKGGGKHVRLGFAKGRPNQHWDACFVDEIDESITIKCFMDVSVAGVLLGRIVFGLHGNAAPKTCENFRCLCTGEKGSVKISNKKKVPRLRLHYKGCAFHRVVPGFICQGGDLTHDPNGRGGHSIFGTPTFDDECFKIKHSGEGQLLMANFGIPNNNHSQFAVAMSYIKEFESKHVIFGKVLEGMDILRIINLEGSGEGFTARPVVIEDCGELDAVTNERVDGGDVDLNSIDDTAHGVHMLAMPGADDEESRIEDITENGRGQDDGPVLEEQGDGPVLEEQGDGPLLEEQEDGPVLEEQDDGPVLEEQQVDDDDDDGPMLEEQ</sequence>
<dbReference type="PANTHER" id="PTHR11071:SF561">
    <property type="entry name" value="PEPTIDYL-PROLYL CIS-TRANS ISOMERASE D-RELATED"/>
    <property type="match status" value="1"/>
</dbReference>
<evidence type="ECO:0000313" key="9">
    <source>
        <dbReference type="Proteomes" id="UP001515480"/>
    </source>
</evidence>
<evidence type="ECO:0000256" key="2">
    <source>
        <dbReference type="ARBA" id="ARBA00013194"/>
    </source>
</evidence>
<dbReference type="CDD" id="cd06467">
    <property type="entry name" value="p23_NUDC_like"/>
    <property type="match status" value="1"/>
</dbReference>
<dbReference type="PROSITE" id="PS00170">
    <property type="entry name" value="CSA_PPIASE_1"/>
    <property type="match status" value="1"/>
</dbReference>
<dbReference type="SUPFAM" id="SSF50891">
    <property type="entry name" value="Cyclophilin-like"/>
    <property type="match status" value="1"/>
</dbReference>
<protein>
    <recommendedName>
        <fullName evidence="2">peptidylprolyl isomerase</fullName>
        <ecNumber evidence="2">5.2.1.8</ecNumber>
    </recommendedName>
</protein>
<dbReference type="GO" id="GO:0003755">
    <property type="term" value="F:peptidyl-prolyl cis-trans isomerase activity"/>
    <property type="evidence" value="ECO:0007669"/>
    <property type="project" value="UniProtKB-KW"/>
</dbReference>
<reference evidence="8 9" key="1">
    <citation type="journal article" date="2024" name="Science">
        <title>Giant polyketide synthase enzymes in the biosynthesis of giant marine polyether toxins.</title>
        <authorList>
            <person name="Fallon T.R."/>
            <person name="Shende V.V."/>
            <person name="Wierzbicki I.H."/>
            <person name="Pendleton A.L."/>
            <person name="Watervoot N.F."/>
            <person name="Auber R.P."/>
            <person name="Gonzalez D.J."/>
            <person name="Wisecaver J.H."/>
            <person name="Moore B.S."/>
        </authorList>
    </citation>
    <scope>NUCLEOTIDE SEQUENCE [LARGE SCALE GENOMIC DNA]</scope>
    <source>
        <strain evidence="8 9">12B1</strain>
    </source>
</reference>
<dbReference type="AlphaFoldDB" id="A0AB34IKQ4"/>
<dbReference type="EMBL" id="JBGBPQ010000025">
    <property type="protein sequence ID" value="KAL1499498.1"/>
    <property type="molecule type" value="Genomic_DNA"/>
</dbReference>
<dbReference type="Pfam" id="PF00160">
    <property type="entry name" value="Pro_isomerase"/>
    <property type="match status" value="1"/>
</dbReference>
<keyword evidence="4" id="KW-0413">Isomerase</keyword>
<evidence type="ECO:0000259" key="7">
    <source>
        <dbReference type="PROSITE" id="PS51203"/>
    </source>
</evidence>
<evidence type="ECO:0000256" key="5">
    <source>
        <dbReference type="SAM" id="MobiDB-lite"/>
    </source>
</evidence>
<evidence type="ECO:0000256" key="3">
    <source>
        <dbReference type="ARBA" id="ARBA00023110"/>
    </source>
</evidence>
<dbReference type="PROSITE" id="PS50072">
    <property type="entry name" value="CSA_PPIASE_2"/>
    <property type="match status" value="1"/>
</dbReference>
<comment type="caution">
    <text evidence="8">The sequence shown here is derived from an EMBL/GenBank/DDBJ whole genome shotgun (WGS) entry which is preliminary data.</text>
</comment>
<dbReference type="Gene3D" id="2.60.40.790">
    <property type="match status" value="1"/>
</dbReference>
<organism evidence="8 9">
    <name type="scientific">Prymnesium parvum</name>
    <name type="common">Toxic golden alga</name>
    <dbReference type="NCBI Taxonomy" id="97485"/>
    <lineage>
        <taxon>Eukaryota</taxon>
        <taxon>Haptista</taxon>
        <taxon>Haptophyta</taxon>
        <taxon>Prymnesiophyceae</taxon>
        <taxon>Prymnesiales</taxon>
        <taxon>Prymnesiaceae</taxon>
        <taxon>Prymnesium</taxon>
    </lineage>
</organism>
<dbReference type="InterPro" id="IPR002130">
    <property type="entry name" value="Cyclophilin-type_PPIase_dom"/>
</dbReference>
<feature type="region of interest" description="Disordered" evidence="5">
    <location>
        <begin position="323"/>
        <end position="389"/>
    </location>
</feature>
<dbReference type="EC" id="5.2.1.8" evidence="2"/>
<evidence type="ECO:0000256" key="4">
    <source>
        <dbReference type="ARBA" id="ARBA00023235"/>
    </source>
</evidence>
<dbReference type="SUPFAM" id="SSF49764">
    <property type="entry name" value="HSP20-like chaperones"/>
    <property type="match status" value="1"/>
</dbReference>
<dbReference type="Gene3D" id="2.40.100.10">
    <property type="entry name" value="Cyclophilin-like"/>
    <property type="match status" value="1"/>
</dbReference>
<keyword evidence="3" id="KW-0697">Rotamase</keyword>
<proteinExistence type="predicted"/>
<dbReference type="InterPro" id="IPR008978">
    <property type="entry name" value="HSP20-like_chaperone"/>
</dbReference>
<dbReference type="InterPro" id="IPR007052">
    <property type="entry name" value="CS_dom"/>
</dbReference>
<dbReference type="Proteomes" id="UP001515480">
    <property type="component" value="Unassembled WGS sequence"/>
</dbReference>
<feature type="compositionally biased region" description="Acidic residues" evidence="5">
    <location>
        <begin position="346"/>
        <end position="389"/>
    </location>
</feature>
<dbReference type="PANTHER" id="PTHR11071">
    <property type="entry name" value="PEPTIDYL-PROLYL CIS-TRANS ISOMERASE"/>
    <property type="match status" value="1"/>
</dbReference>
<dbReference type="GO" id="GO:0016018">
    <property type="term" value="F:cyclosporin A binding"/>
    <property type="evidence" value="ECO:0007669"/>
    <property type="project" value="TreeGrafter"/>
</dbReference>
<evidence type="ECO:0000259" key="6">
    <source>
        <dbReference type="PROSITE" id="PS50072"/>
    </source>
</evidence>
<feature type="domain" description="CS" evidence="7">
    <location>
        <begin position="1"/>
        <end position="92"/>
    </location>
</feature>
<evidence type="ECO:0000256" key="1">
    <source>
        <dbReference type="ARBA" id="ARBA00000971"/>
    </source>
</evidence>
<dbReference type="PRINTS" id="PR00153">
    <property type="entry name" value="CSAPPISMRASE"/>
</dbReference>
<gene>
    <name evidence="8" type="ORF">AB1Y20_011701</name>
</gene>
<dbReference type="InterPro" id="IPR020892">
    <property type="entry name" value="Cyclophilin-type_PPIase_CS"/>
</dbReference>
<dbReference type="GO" id="GO:0005737">
    <property type="term" value="C:cytoplasm"/>
    <property type="evidence" value="ECO:0007669"/>
    <property type="project" value="TreeGrafter"/>
</dbReference>
<dbReference type="GO" id="GO:0006457">
    <property type="term" value="P:protein folding"/>
    <property type="evidence" value="ECO:0007669"/>
    <property type="project" value="InterPro"/>
</dbReference>
<dbReference type="PROSITE" id="PS51203">
    <property type="entry name" value="CS"/>
    <property type="match status" value="1"/>
</dbReference>
<feature type="domain" description="PPIase cyclophilin-type" evidence="6">
    <location>
        <begin position="105"/>
        <end position="278"/>
    </location>
</feature>
<keyword evidence="9" id="KW-1185">Reference proteome</keyword>
<dbReference type="InterPro" id="IPR029000">
    <property type="entry name" value="Cyclophilin-like_dom_sf"/>
</dbReference>
<comment type="catalytic activity">
    <reaction evidence="1">
        <text>[protein]-peptidylproline (omega=180) = [protein]-peptidylproline (omega=0)</text>
        <dbReference type="Rhea" id="RHEA:16237"/>
        <dbReference type="Rhea" id="RHEA-COMP:10747"/>
        <dbReference type="Rhea" id="RHEA-COMP:10748"/>
        <dbReference type="ChEBI" id="CHEBI:83833"/>
        <dbReference type="ChEBI" id="CHEBI:83834"/>
        <dbReference type="EC" id="5.2.1.8"/>
    </reaction>
</comment>
<evidence type="ECO:0000313" key="8">
    <source>
        <dbReference type="EMBL" id="KAL1499498.1"/>
    </source>
</evidence>
<dbReference type="FunFam" id="2.40.100.10:FF:000025">
    <property type="entry name" value="Peptidyl-prolyl cis-trans isomerase CYP19-2"/>
    <property type="match status" value="1"/>
</dbReference>